<protein>
    <submittedName>
        <fullName evidence="4">Transposase</fullName>
    </submittedName>
</protein>
<organism evidence="4">
    <name type="scientific">Soboliphyme baturini</name>
    <dbReference type="NCBI Taxonomy" id="241478"/>
    <lineage>
        <taxon>Eukaryota</taxon>
        <taxon>Metazoa</taxon>
        <taxon>Ecdysozoa</taxon>
        <taxon>Nematoda</taxon>
        <taxon>Enoplea</taxon>
        <taxon>Dorylaimia</taxon>
        <taxon>Dioctophymatida</taxon>
        <taxon>Dioctophymatoidea</taxon>
        <taxon>Soboliphymatidae</taxon>
        <taxon>Soboliphyme</taxon>
    </lineage>
</organism>
<proteinExistence type="predicted"/>
<dbReference type="WBParaSite" id="SBAD_0000300501-mRNA-1">
    <property type="protein sequence ID" value="SBAD_0000300501-mRNA-1"/>
    <property type="gene ID" value="SBAD_0000300501"/>
</dbReference>
<reference evidence="4" key="1">
    <citation type="submission" date="2016-06" db="UniProtKB">
        <authorList>
            <consortium name="WormBaseParasite"/>
        </authorList>
    </citation>
    <scope>IDENTIFICATION</scope>
</reference>
<gene>
    <name evidence="2" type="ORF">SBAD_LOCUS2866</name>
</gene>
<evidence type="ECO:0000313" key="3">
    <source>
        <dbReference type="Proteomes" id="UP000270296"/>
    </source>
</evidence>
<dbReference type="AlphaFoldDB" id="A0A183IGX1"/>
<dbReference type="EMBL" id="UZAM01007448">
    <property type="protein sequence ID" value="VDO99195.1"/>
    <property type="molecule type" value="Genomic_DNA"/>
</dbReference>
<dbReference type="Proteomes" id="UP000270296">
    <property type="component" value="Unassembled WGS sequence"/>
</dbReference>
<accession>A0A183IGX1</accession>
<keyword evidence="3" id="KW-1185">Reference proteome</keyword>
<sequence>MRTVEEAARRRSERARERTTEGAKASDQRKEARLRDCAVPLRPSIEFDPIVDQEWLKLPIFHISLRNSQPIDALIVEAAAVWWTTIGRTMKTA</sequence>
<feature type="region of interest" description="Disordered" evidence="1">
    <location>
        <begin position="1"/>
        <end position="32"/>
    </location>
</feature>
<reference evidence="2 3" key="2">
    <citation type="submission" date="2018-11" db="EMBL/GenBank/DDBJ databases">
        <authorList>
            <consortium name="Pathogen Informatics"/>
        </authorList>
    </citation>
    <scope>NUCLEOTIDE SEQUENCE [LARGE SCALE GENOMIC DNA]</scope>
</reference>
<evidence type="ECO:0000313" key="4">
    <source>
        <dbReference type="WBParaSite" id="SBAD_0000300501-mRNA-1"/>
    </source>
</evidence>
<evidence type="ECO:0000313" key="2">
    <source>
        <dbReference type="EMBL" id="VDO99195.1"/>
    </source>
</evidence>
<name>A0A183IGX1_9BILA</name>
<evidence type="ECO:0000256" key="1">
    <source>
        <dbReference type="SAM" id="MobiDB-lite"/>
    </source>
</evidence>